<reference evidence="2" key="3">
    <citation type="journal article" date="2014" name="J. Virol.">
        <title>Comparative genome analysis of four elephant endotheliotropic herpesviruses, EEHV3, EEHV4, EEHV5, and EEHV6, from cases of hemorrhagic disease or viremia.</title>
        <authorList>
            <person name="Zong JC"/>
            <person name="Latimer EM"/>
            <person name="Long SY"/>
            <person name="Richman LK"/>
            <person name="Heaggans SY"/>
            <person name="Hayward GS."/>
        </authorList>
    </citation>
    <scope>NUCLEOTIDE SEQUENCE</scope>
    <source>
        <strain evidence="2">Nyah NAP97</strain>
    </source>
</reference>
<keyword evidence="3" id="KW-1185">Reference proteome</keyword>
<reference evidence="2" key="2">
    <citation type="journal article" date="2013" name="Genome Announc.">
        <title>Complete Genome Sequence of Elephant Endotheliotropic Herpesvirus 1A.</title>
        <authorList>
            <person name="Ling P.D."/>
            <person name="Reid J.G."/>
            <person name="Qin X."/>
            <person name="Muzny D.M."/>
            <person name="Gibbs R."/>
            <person name="Petrosino J."/>
            <person name="Peng R."/>
            <person name="Zong J.C."/>
            <person name="Heaggans S.Y."/>
            <person name="Hayward G.S."/>
        </authorList>
    </citation>
    <scope>NUCLEOTIDE SEQUENCE</scope>
    <source>
        <strain evidence="2">Nyah NAP97</strain>
    </source>
</reference>
<evidence type="ECO:0000313" key="2">
    <source>
        <dbReference type="EMBL" id="QOE74386.1"/>
    </source>
</evidence>
<dbReference type="RefSeq" id="YP_010802719.1">
    <property type="nucleotide sequence ID" value="NC_077039.1"/>
</dbReference>
<feature type="region of interest" description="Disordered" evidence="1">
    <location>
        <begin position="73"/>
        <end position="126"/>
    </location>
</feature>
<reference evidence="2" key="4">
    <citation type="journal article" date="2016" name="ILAR J">
        <title>Review of Elephant Endotheliotropic Herpesviruses and Acute Hemorrhagic Disease.</title>
        <authorList>
            <person name="Long S.Y."/>
            <person name="Latimer E.M."/>
            <person name="Hayward G.S."/>
        </authorList>
    </citation>
    <scope>NUCLEOTIDE SEQUENCE</scope>
    <source>
        <strain evidence="2">Nyah NAP97</strain>
    </source>
</reference>
<feature type="compositionally biased region" description="Acidic residues" evidence="1">
    <location>
        <begin position="43"/>
        <end position="56"/>
    </location>
</feature>
<protein>
    <submittedName>
        <fullName evidence="2">Protein E17A</fullName>
    </submittedName>
</protein>
<dbReference type="GeneID" id="80541503"/>
<sequence length="126" mass="13997">MEKIPLVWKTKNSVRLSQNRHAFDKCMLSLTRDVENFHSQNPEDVENPGPDDESEDRDPCVIRAVIVHLPSGASHDSLLLEDLDPEDGERPCGGEDDGPGTEDEDRRPPATVTLEDETQVPAPRGD</sequence>
<reference evidence="2" key="1">
    <citation type="journal article" date="2009" name="Vet. Pathol.">
        <title>Clinico-pathologic features of fatal disease attributed to new variants of endotheliotropic herpesviruses in two Asian elephants (Elephas maximus).</title>
        <authorList>
            <person name="Garner M.M."/>
            <person name="Helmick K."/>
            <person name="Ochsenreiter J."/>
            <person name="Richman L.K."/>
            <person name="Latimer E."/>
            <person name="Wise A.G."/>
            <person name="Maes R.K."/>
            <person name="Kiupel M."/>
            <person name="Nordhausen R.W."/>
            <person name="Zong J.C."/>
            <person name="Hayward G.S."/>
        </authorList>
    </citation>
    <scope>NUCLEOTIDE SEQUENCE</scope>
    <source>
        <strain evidence="2">Nyah NAP97</strain>
    </source>
</reference>
<reference evidence="2" key="7">
    <citation type="submission" date="2019-08" db="EMBL/GenBank/DDBJ databases">
        <title>Complete Genome Assembly and Annotation of EEHV3A the First Example of a GC-Branch African Elephant Endotheliotrophic Herpesvirus Associated with Lethal Hemorrhagic Disease.</title>
        <authorList>
            <person name="Tan J."/>
            <person name="Ling P.D."/>
            <person name="Worley K."/>
            <person name="Proudfoot J."/>
            <person name="Bowman M."/>
            <person name="Qin X."/>
            <person name="Latimer E.M."/>
            <person name="Holder K."/>
            <person name="Fayette M."/>
            <person name="Nodolf S."/>
            <person name="Heaggans S.Y."/>
            <person name="Zong J.-C."/>
            <person name="Pearson V.R."/>
            <person name="Hayward G.S."/>
        </authorList>
    </citation>
    <scope>NUCLEOTIDE SEQUENCE</scope>
    <source>
        <strain evidence="2">Nyah NAP97</strain>
    </source>
</reference>
<name>A0A866VSF2_9BETA</name>
<gene>
    <name evidence="2" type="primary">E17A</name>
</gene>
<dbReference type="EMBL" id="MN373268">
    <property type="protein sequence ID" value="QOE74386.1"/>
    <property type="molecule type" value="Genomic_DNA"/>
</dbReference>
<dbReference type="KEGG" id="vg:80541503"/>
<proteinExistence type="predicted"/>
<reference evidence="2" key="5">
    <citation type="journal article" date="2016" name="MSphere">
        <title>Complete Genome Sequence of Elephant Endotheliotropic Herpesvirus 4, the First Example of a GC-Rich Branch Proboscivirus.</title>
        <authorList>
            <person name="Ling P.D."/>
            <person name="Long S.Y."/>
            <person name="Fuery A."/>
            <person name="Peng R.S."/>
            <person name="Heaggans S.Y."/>
            <person name="Qin X."/>
            <person name="Worley K.C."/>
            <person name="Dugan S."/>
            <person name="Hayward G.S."/>
        </authorList>
    </citation>
    <scope>NUCLEOTIDE SEQUENCE</scope>
    <source>
        <strain evidence="2">Nyah NAP97</strain>
    </source>
</reference>
<evidence type="ECO:0000256" key="1">
    <source>
        <dbReference type="SAM" id="MobiDB-lite"/>
    </source>
</evidence>
<accession>A0A866VSF2</accession>
<dbReference type="Proteomes" id="UP001162024">
    <property type="component" value="Segment"/>
</dbReference>
<feature type="region of interest" description="Disordered" evidence="1">
    <location>
        <begin position="34"/>
        <end position="59"/>
    </location>
</feature>
<evidence type="ECO:0000313" key="3">
    <source>
        <dbReference type="Proteomes" id="UP001162024"/>
    </source>
</evidence>
<organism evidence="2 3">
    <name type="scientific">Elephant endotheliotropic herpesvirus 3A</name>
    <dbReference type="NCBI Taxonomy" id="1329409"/>
    <lineage>
        <taxon>Viruses</taxon>
        <taxon>Duplodnaviria</taxon>
        <taxon>Heunggongvirae</taxon>
        <taxon>Peploviricota</taxon>
        <taxon>Herviviricetes</taxon>
        <taxon>Herpesvirales</taxon>
        <taxon>Orthoherpesviridae</taxon>
        <taxon>Betaherpesvirinae</taxon>
        <taxon>Proboscivirus</taxon>
        <taxon>Elephant endotheliotropic herpesvirus 3</taxon>
    </lineage>
</organism>
<feature type="compositionally biased region" description="Acidic residues" evidence="1">
    <location>
        <begin position="94"/>
        <end position="103"/>
    </location>
</feature>
<reference evidence="2" key="6">
    <citation type="journal article" date="2016" name="MSphere">
        <title>Comparison of the Gene Coding Contents and Other Unusual Features of the GC-Rich and AT-Rich Branch Probosciviruses.</title>
        <authorList>
            <person name="Ling P.D."/>
            <person name="Long S.Y."/>
            <person name="Zong J.C."/>
            <person name="Heaggans S.Y."/>
            <person name="Qin X."/>
            <person name="Hayward G.S."/>
        </authorList>
    </citation>
    <scope>NUCLEOTIDE SEQUENCE</scope>
    <source>
        <strain evidence="2">Nyah NAP97</strain>
    </source>
</reference>